<dbReference type="GO" id="GO:0045724">
    <property type="term" value="P:positive regulation of cilium assembly"/>
    <property type="evidence" value="ECO:0007669"/>
    <property type="project" value="TreeGrafter"/>
</dbReference>
<evidence type="ECO:0000256" key="3">
    <source>
        <dbReference type="ARBA" id="ARBA00022692"/>
    </source>
</evidence>
<dbReference type="AlphaFoldDB" id="A0A0V1H723"/>
<dbReference type="PANTHER" id="PTHR13317">
    <property type="entry name" value="TRANSMEMBRANE ANTERIOR POSTERIOR TRANSFORMATION PROTEIN 1 HOMOLOG"/>
    <property type="match status" value="1"/>
</dbReference>
<dbReference type="GO" id="GO:0036064">
    <property type="term" value="C:ciliary basal body"/>
    <property type="evidence" value="ECO:0007669"/>
    <property type="project" value="TreeGrafter"/>
</dbReference>
<dbReference type="InterPro" id="IPR008010">
    <property type="entry name" value="Tatp1"/>
</dbReference>
<feature type="transmembrane region" description="Helical" evidence="6">
    <location>
        <begin position="286"/>
        <end position="305"/>
    </location>
</feature>
<name>A0A0V1H723_9BILA</name>
<dbReference type="PANTHER" id="PTHR13317:SF4">
    <property type="entry name" value="TRANSMEMBRANE ANTERIOR POSTERIOR TRANSFORMATION PROTEIN 1 HOMOLOG"/>
    <property type="match status" value="1"/>
</dbReference>
<dbReference type="OrthoDB" id="29023at2759"/>
<dbReference type="EMBL" id="JYDP01000122">
    <property type="protein sequence ID" value="KRZ06256.1"/>
    <property type="molecule type" value="Genomic_DNA"/>
</dbReference>
<evidence type="ECO:0000256" key="6">
    <source>
        <dbReference type="SAM" id="Phobius"/>
    </source>
</evidence>
<evidence type="ECO:0000313" key="7">
    <source>
        <dbReference type="EMBL" id="KRZ06256.1"/>
    </source>
</evidence>
<feature type="transmembrane region" description="Helical" evidence="6">
    <location>
        <begin position="213"/>
        <end position="233"/>
    </location>
</feature>
<evidence type="ECO:0000256" key="2">
    <source>
        <dbReference type="ARBA" id="ARBA00008803"/>
    </source>
</evidence>
<sequence>MNVEAYKNGTPRAGIVFSEAERNADDSNDGFASNHWKENCAGRFSLFTFFCSELVRGYALESDEARYVERRRKIYALLRIPRELEKFLFCGLLQCTDAFLYVFTFLPLRFLIAVGHFCQGRFGCSPSERCDVLKIIILIVSCFLVNFFDTSIMYHMVRGQAIVKLYIVFNMLEVADKLFSSFGQDILDALFWTANEPMTGGQLRGAKQRCLKLVPYLVIAIVYVWLHALLVLLQATTLNVAFNSQNKSLLTIMMSNNFVELKGSVFKKFARNNLFQMACSDVRERFHYVILLGAVFVRNMSAVSWRRDDFFDMAPDLVFVFVAELLVDWVKHAFITKFNEIPADVYKDFTITIAYDVAKSRQVNALTDHCDQVSRRMGFIPLPLSVLVFRILSQSFKIEPTKHWPTLALVFVALLLLKLLISVVMMGKSAEYIEAYEQMLKQGELLKKLCTKKARSLPASPKLSLLEFNDVMQQTQVPPGITVTDLLQKGAEWPPAPAVGLQRATPTAETDLSMSVQIAERVLRKSRSMTSLSSENLDEPNELLDSKIITDELQEVDRYTLCNDDRIESSISRLADVIAWSLNLGNVSQAIRPARLQHAAARRRNAPPYSRSEGNLFSADAPQNHNQSVFDANLDVRFYTNTGVVQDGQQRIDELESVSPRWHVNGGQECEIERTTPAQLHSARSSLRARHRLLTAIFAHISANTTERNDRTLTIDPAFPGPGSKWSGWFVSDDSFLHYQPPMLTVFGAKSAQLQRLF</sequence>
<gene>
    <name evidence="7" type="primary">F26F2.7</name>
    <name evidence="7" type="ORF">T11_1084</name>
</gene>
<organism evidence="7 8">
    <name type="scientific">Trichinella zimbabwensis</name>
    <dbReference type="NCBI Taxonomy" id="268475"/>
    <lineage>
        <taxon>Eukaryota</taxon>
        <taxon>Metazoa</taxon>
        <taxon>Ecdysozoa</taxon>
        <taxon>Nematoda</taxon>
        <taxon>Enoplea</taxon>
        <taxon>Dorylaimia</taxon>
        <taxon>Trichinellida</taxon>
        <taxon>Trichinellidae</taxon>
        <taxon>Trichinella</taxon>
    </lineage>
</organism>
<comment type="subcellular location">
    <subcellularLocation>
        <location evidence="1">Membrane</location>
        <topology evidence="1">Multi-pass membrane protein</topology>
    </subcellularLocation>
</comment>
<proteinExistence type="inferred from homology"/>
<feature type="transmembrane region" description="Helical" evidence="6">
    <location>
        <begin position="404"/>
        <end position="426"/>
    </location>
</feature>
<comment type="caution">
    <text evidence="7">The sequence shown here is derived from an EMBL/GenBank/DDBJ whole genome shotgun (WGS) entry which is preliminary data.</text>
</comment>
<dbReference type="Proteomes" id="UP000055024">
    <property type="component" value="Unassembled WGS sequence"/>
</dbReference>
<dbReference type="GO" id="GO:0005789">
    <property type="term" value="C:endoplasmic reticulum membrane"/>
    <property type="evidence" value="ECO:0007669"/>
    <property type="project" value="TreeGrafter"/>
</dbReference>
<feature type="transmembrane region" description="Helical" evidence="6">
    <location>
        <begin position="132"/>
        <end position="148"/>
    </location>
</feature>
<keyword evidence="4 6" id="KW-1133">Transmembrane helix</keyword>
<keyword evidence="5 6" id="KW-0472">Membrane</keyword>
<feature type="transmembrane region" description="Helical" evidence="6">
    <location>
        <begin position="87"/>
        <end position="112"/>
    </location>
</feature>
<keyword evidence="3 6" id="KW-0812">Transmembrane</keyword>
<evidence type="ECO:0000256" key="4">
    <source>
        <dbReference type="ARBA" id="ARBA00022989"/>
    </source>
</evidence>
<protein>
    <submittedName>
        <fullName evidence="7">Protein TAPT1-like protein</fullName>
    </submittedName>
</protein>
<evidence type="ECO:0000313" key="8">
    <source>
        <dbReference type="Proteomes" id="UP000055024"/>
    </source>
</evidence>
<evidence type="ECO:0000256" key="1">
    <source>
        <dbReference type="ARBA" id="ARBA00004141"/>
    </source>
</evidence>
<evidence type="ECO:0000256" key="5">
    <source>
        <dbReference type="ARBA" id="ARBA00023136"/>
    </source>
</evidence>
<comment type="similarity">
    <text evidence="2">Belongs to the TAPT1 family.</text>
</comment>
<accession>A0A0V1H723</accession>
<keyword evidence="8" id="KW-1185">Reference proteome</keyword>
<reference evidence="7 8" key="1">
    <citation type="submission" date="2015-01" db="EMBL/GenBank/DDBJ databases">
        <title>Evolution of Trichinella species and genotypes.</title>
        <authorList>
            <person name="Korhonen P.K."/>
            <person name="Edoardo P."/>
            <person name="Giuseppe L.R."/>
            <person name="Gasser R.B."/>
        </authorList>
    </citation>
    <scope>NUCLEOTIDE SEQUENCE [LARGE SCALE GENOMIC DNA]</scope>
    <source>
        <strain evidence="7">ISS1029</strain>
    </source>
</reference>
<dbReference type="Pfam" id="PF05346">
    <property type="entry name" value="DUF747"/>
    <property type="match status" value="1"/>
</dbReference>